<evidence type="ECO:0000256" key="3">
    <source>
        <dbReference type="ARBA" id="ARBA00023033"/>
    </source>
</evidence>
<dbReference type="PRINTS" id="PR00385">
    <property type="entry name" value="P450"/>
</dbReference>
<reference evidence="5" key="1">
    <citation type="submission" date="2020-03" db="EMBL/GenBank/DDBJ databases">
        <title>Draft sequencing of Paenibacilllus sp. S3N08.</title>
        <authorList>
            <person name="Kim D.-U."/>
        </authorList>
    </citation>
    <scope>NUCLEOTIDE SEQUENCE</scope>
    <source>
        <strain evidence="5">S3N08</strain>
    </source>
</reference>
<gene>
    <name evidence="5" type="ORF">G9U52_14780</name>
</gene>
<evidence type="ECO:0000256" key="4">
    <source>
        <dbReference type="RuleBase" id="RU000461"/>
    </source>
</evidence>
<accession>A0ABX0J3Z1</accession>
<keyword evidence="2 4" id="KW-0349">Heme</keyword>
<dbReference type="Pfam" id="PF00067">
    <property type="entry name" value="p450"/>
    <property type="match status" value="1"/>
</dbReference>
<dbReference type="PROSITE" id="PS00086">
    <property type="entry name" value="CYTOCHROME_P450"/>
    <property type="match status" value="1"/>
</dbReference>
<dbReference type="InterPro" id="IPR001128">
    <property type="entry name" value="Cyt_P450"/>
</dbReference>
<keyword evidence="6" id="KW-1185">Reference proteome</keyword>
<sequence length="406" mass="46230">MEYQKKERYANIIPIAELDTSEKRLQPFPVYNQLRNSTPIRYDESRDCWDVLRYEDVHRILKDPVTFSSVRELTGKGTATILTMDPPRHSQLRSLVNKTFTPRVISDLAPHIESITNEMLDAVKDNNHMDLVHDLAVPLPVVVIAELLGVPPRDRELFKEWSDILVKGPDTNSDEAFSQVMKEKERAIQELNDYFAKILEQRRVDPKEDLISLLLSAEIEGQQLNDMEIISFSVLLLAAGNETTTNLITNAVRILTEKTEIQQQLRGNPELIPSFIEEVLRYYPPIQAIGRVATTDIEIGGKLIKKGNQVVSWIASANRDESKFVEPDAFITERRPNTHLSFGFGIHFCLGAPLARLEGQIAIRTMLNRMEDIEFIAGSPLTSIQSPFVYGVKQFPIAFRSFRIET</sequence>
<dbReference type="Proteomes" id="UP001165962">
    <property type="component" value="Unassembled WGS sequence"/>
</dbReference>
<comment type="caution">
    <text evidence="5">The sequence shown here is derived from an EMBL/GenBank/DDBJ whole genome shotgun (WGS) entry which is preliminary data.</text>
</comment>
<dbReference type="SUPFAM" id="SSF48264">
    <property type="entry name" value="Cytochrome P450"/>
    <property type="match status" value="1"/>
</dbReference>
<dbReference type="InterPro" id="IPR017972">
    <property type="entry name" value="Cyt_P450_CS"/>
</dbReference>
<keyword evidence="3 4" id="KW-0503">Monooxygenase</keyword>
<proteinExistence type="inferred from homology"/>
<organism evidence="5 6">
    <name type="scientific">Paenibacillus agricola</name>
    <dbReference type="NCBI Taxonomy" id="2716264"/>
    <lineage>
        <taxon>Bacteria</taxon>
        <taxon>Bacillati</taxon>
        <taxon>Bacillota</taxon>
        <taxon>Bacilli</taxon>
        <taxon>Bacillales</taxon>
        <taxon>Paenibacillaceae</taxon>
        <taxon>Paenibacillus</taxon>
    </lineage>
</organism>
<evidence type="ECO:0000256" key="2">
    <source>
        <dbReference type="ARBA" id="ARBA00022617"/>
    </source>
</evidence>
<dbReference type="InterPro" id="IPR002397">
    <property type="entry name" value="Cyt_P450_B"/>
</dbReference>
<dbReference type="InterPro" id="IPR036396">
    <property type="entry name" value="Cyt_P450_sf"/>
</dbReference>
<evidence type="ECO:0000256" key="1">
    <source>
        <dbReference type="ARBA" id="ARBA00010617"/>
    </source>
</evidence>
<dbReference type="RefSeq" id="WP_166150835.1">
    <property type="nucleotide sequence ID" value="NZ_JAAOIW010000005.1"/>
</dbReference>
<evidence type="ECO:0000313" key="6">
    <source>
        <dbReference type="Proteomes" id="UP001165962"/>
    </source>
</evidence>
<name>A0ABX0J3Z1_9BACL</name>
<dbReference type="CDD" id="cd11032">
    <property type="entry name" value="P450_EryK-like"/>
    <property type="match status" value="1"/>
</dbReference>
<dbReference type="PRINTS" id="PR00359">
    <property type="entry name" value="BP450"/>
</dbReference>
<evidence type="ECO:0000313" key="5">
    <source>
        <dbReference type="EMBL" id="NHN31102.1"/>
    </source>
</evidence>
<comment type="similarity">
    <text evidence="1 4">Belongs to the cytochrome P450 family.</text>
</comment>
<dbReference type="PANTHER" id="PTHR46696:SF1">
    <property type="entry name" value="CYTOCHROME P450 YJIB-RELATED"/>
    <property type="match status" value="1"/>
</dbReference>
<dbReference type="PANTHER" id="PTHR46696">
    <property type="entry name" value="P450, PUTATIVE (EUROFUNG)-RELATED"/>
    <property type="match status" value="1"/>
</dbReference>
<protein>
    <submittedName>
        <fullName evidence="5">Cytochrome P450</fullName>
    </submittedName>
</protein>
<dbReference type="EMBL" id="JAAOIW010000005">
    <property type="protein sequence ID" value="NHN31102.1"/>
    <property type="molecule type" value="Genomic_DNA"/>
</dbReference>
<keyword evidence="4" id="KW-0479">Metal-binding</keyword>
<dbReference type="Gene3D" id="1.10.630.10">
    <property type="entry name" value="Cytochrome P450"/>
    <property type="match status" value="1"/>
</dbReference>
<keyword evidence="4" id="KW-0408">Iron</keyword>
<keyword evidence="4" id="KW-0560">Oxidoreductase</keyword>